<protein>
    <submittedName>
        <fullName evidence="1">Uncharacterized protein</fullName>
    </submittedName>
</protein>
<evidence type="ECO:0000313" key="1">
    <source>
        <dbReference type="EMBL" id="OWZ05561.1"/>
    </source>
</evidence>
<keyword evidence="2" id="KW-1185">Reference proteome</keyword>
<dbReference type="AlphaFoldDB" id="A0A225VJ16"/>
<gene>
    <name evidence="1" type="ORF">PHMEG_00022329</name>
</gene>
<sequence>MEDHDWEKLQQTVQDIRENIVNVRSRATYSTITRTTASSLEMFVTNRTLQRLGDTSDCTVQQLRARIKELVTQDNNSEPLKFDDLTAKNSVTWIVTLERKDRSSLSFSALNTHRAGRFNLFRDFGHTMSKALESELTNSLKGLKHKLATDAANGDTKIKTGKALLMDALYSFLCKKMLVHSSKEIPCAHAYMVIAWNLMCRLANAFVTLGLYWAMSDFDGSDLLFPGSNQYERFRKCWMRLLCEDDVAAELRRQGLGAEKFGTR</sequence>
<reference evidence="2" key="1">
    <citation type="submission" date="2017-03" db="EMBL/GenBank/DDBJ databases">
        <title>Phytopthora megakarya and P. palmivora, two closely related causual agents of cacao black pod achieved similar genome size and gene model numbers by different mechanisms.</title>
        <authorList>
            <person name="Ali S."/>
            <person name="Shao J."/>
            <person name="Larry D.J."/>
            <person name="Kronmiller B."/>
            <person name="Shen D."/>
            <person name="Strem M.D."/>
            <person name="Melnick R.L."/>
            <person name="Guiltinan M.J."/>
            <person name="Tyler B.M."/>
            <person name="Meinhardt L.W."/>
            <person name="Bailey B.A."/>
        </authorList>
    </citation>
    <scope>NUCLEOTIDE SEQUENCE [LARGE SCALE GENOMIC DNA]</scope>
    <source>
        <strain evidence="2">zdho120</strain>
    </source>
</reference>
<dbReference type="Proteomes" id="UP000198211">
    <property type="component" value="Unassembled WGS sequence"/>
</dbReference>
<comment type="caution">
    <text evidence="1">The sequence shown here is derived from an EMBL/GenBank/DDBJ whole genome shotgun (WGS) entry which is preliminary data.</text>
</comment>
<accession>A0A225VJ16</accession>
<dbReference type="EMBL" id="NBNE01004367">
    <property type="protein sequence ID" value="OWZ05561.1"/>
    <property type="molecule type" value="Genomic_DNA"/>
</dbReference>
<proteinExistence type="predicted"/>
<name>A0A225VJ16_9STRA</name>
<evidence type="ECO:0000313" key="2">
    <source>
        <dbReference type="Proteomes" id="UP000198211"/>
    </source>
</evidence>
<dbReference type="OrthoDB" id="90030at2759"/>
<organism evidence="1 2">
    <name type="scientific">Phytophthora megakarya</name>
    <dbReference type="NCBI Taxonomy" id="4795"/>
    <lineage>
        <taxon>Eukaryota</taxon>
        <taxon>Sar</taxon>
        <taxon>Stramenopiles</taxon>
        <taxon>Oomycota</taxon>
        <taxon>Peronosporomycetes</taxon>
        <taxon>Peronosporales</taxon>
        <taxon>Peronosporaceae</taxon>
        <taxon>Phytophthora</taxon>
    </lineage>
</organism>